<accession>A0A2Z6QWJ4</accession>
<dbReference type="AlphaFoldDB" id="A0A2Z6QWJ4"/>
<reference evidence="1 2" key="1">
    <citation type="submission" date="2017-11" db="EMBL/GenBank/DDBJ databases">
        <title>The genome of Rhizophagus clarus HR1 reveals common genetic basis of auxotrophy among arbuscular mycorrhizal fungi.</title>
        <authorList>
            <person name="Kobayashi Y."/>
        </authorList>
    </citation>
    <scope>NUCLEOTIDE SEQUENCE [LARGE SCALE GENOMIC DNA]</scope>
    <source>
        <strain evidence="1 2">HR1</strain>
    </source>
</reference>
<evidence type="ECO:0000313" key="1">
    <source>
        <dbReference type="EMBL" id="GBB89594.1"/>
    </source>
</evidence>
<protein>
    <submittedName>
        <fullName evidence="1">Uncharacterized protein</fullName>
    </submittedName>
</protein>
<gene>
    <name evidence="1" type="ORF">RclHR1_16310004</name>
</gene>
<dbReference type="EMBL" id="BEXD01000704">
    <property type="protein sequence ID" value="GBB89594.1"/>
    <property type="molecule type" value="Genomic_DNA"/>
</dbReference>
<name>A0A2Z6QWJ4_9GLOM</name>
<dbReference type="Proteomes" id="UP000247702">
    <property type="component" value="Unassembled WGS sequence"/>
</dbReference>
<keyword evidence="2" id="KW-1185">Reference proteome</keyword>
<sequence length="94" mass="10623">MDSLREIVGIYVCYISRRKILYVKKIHGLQSHSRAGWELFEAGSSMMLCMSGSIACLLCKPVSTSLTAGLVENYLERYNIVRGLEHRRLLSVSL</sequence>
<evidence type="ECO:0000313" key="2">
    <source>
        <dbReference type="Proteomes" id="UP000247702"/>
    </source>
</evidence>
<proteinExistence type="predicted"/>
<organism evidence="1 2">
    <name type="scientific">Rhizophagus clarus</name>
    <dbReference type="NCBI Taxonomy" id="94130"/>
    <lineage>
        <taxon>Eukaryota</taxon>
        <taxon>Fungi</taxon>
        <taxon>Fungi incertae sedis</taxon>
        <taxon>Mucoromycota</taxon>
        <taxon>Glomeromycotina</taxon>
        <taxon>Glomeromycetes</taxon>
        <taxon>Glomerales</taxon>
        <taxon>Glomeraceae</taxon>
        <taxon>Rhizophagus</taxon>
    </lineage>
</organism>
<comment type="caution">
    <text evidence="1">The sequence shown here is derived from an EMBL/GenBank/DDBJ whole genome shotgun (WGS) entry which is preliminary data.</text>
</comment>